<evidence type="ECO:0000256" key="1">
    <source>
        <dbReference type="ARBA" id="ARBA00008779"/>
    </source>
</evidence>
<keyword evidence="2 6" id="KW-0378">Hydrolase</keyword>
<keyword evidence="7" id="KW-1185">Reference proteome</keyword>
<comment type="similarity">
    <text evidence="1">Belongs to the sulfatase family.</text>
</comment>
<dbReference type="InterPro" id="IPR012159">
    <property type="entry name" value="YejM-like"/>
</dbReference>
<dbReference type="PIRSF" id="PIRSF004950">
    <property type="entry name" value="Mmb_sulf_HI0842"/>
    <property type="match status" value="1"/>
</dbReference>
<dbReference type="EMBL" id="CP022203">
    <property type="protein sequence ID" value="ATB49377.1"/>
    <property type="molecule type" value="Genomic_DNA"/>
</dbReference>
<feature type="transmembrane region" description="Helical" evidence="3">
    <location>
        <begin position="54"/>
        <end position="78"/>
    </location>
</feature>
<dbReference type="InterPro" id="IPR000917">
    <property type="entry name" value="Sulfatase_N"/>
</dbReference>
<dbReference type="Gene3D" id="3.40.720.10">
    <property type="entry name" value="Alkaline Phosphatase, subunit A"/>
    <property type="match status" value="1"/>
</dbReference>
<dbReference type="Pfam" id="PF11893">
    <property type="entry name" value="DUF3413"/>
    <property type="match status" value="1"/>
</dbReference>
<evidence type="ECO:0000259" key="5">
    <source>
        <dbReference type="Pfam" id="PF11893"/>
    </source>
</evidence>
<organism evidence="6 7">
    <name type="scientific">Corallococcus macrosporus DSM 14697</name>
    <dbReference type="NCBI Taxonomy" id="1189310"/>
    <lineage>
        <taxon>Bacteria</taxon>
        <taxon>Pseudomonadati</taxon>
        <taxon>Myxococcota</taxon>
        <taxon>Myxococcia</taxon>
        <taxon>Myxococcales</taxon>
        <taxon>Cystobacterineae</taxon>
        <taxon>Myxococcaceae</taxon>
        <taxon>Corallococcus</taxon>
    </lineage>
</organism>
<feature type="transmembrane region" description="Helical" evidence="3">
    <location>
        <begin position="136"/>
        <end position="158"/>
    </location>
</feature>
<evidence type="ECO:0000256" key="3">
    <source>
        <dbReference type="SAM" id="Phobius"/>
    </source>
</evidence>
<dbReference type="PANTHER" id="PTHR42693">
    <property type="entry name" value="ARYLSULFATASE FAMILY MEMBER"/>
    <property type="match status" value="1"/>
</dbReference>
<reference evidence="6 7" key="1">
    <citation type="submission" date="2017-06" db="EMBL/GenBank/DDBJ databases">
        <title>Sequencing and comparative analysis of myxobacterial genomes.</title>
        <authorList>
            <person name="Rupp O."/>
            <person name="Goesmann A."/>
            <person name="Sogaard-Andersen L."/>
        </authorList>
    </citation>
    <scope>NUCLEOTIDE SEQUENCE [LARGE SCALE GENOMIC DNA]</scope>
    <source>
        <strain evidence="6 7">DSM 14697</strain>
    </source>
</reference>
<dbReference type="AlphaFoldDB" id="A0A250K0W3"/>
<dbReference type="KEGG" id="mmas:MYMAC_005021"/>
<dbReference type="InterPro" id="IPR024588">
    <property type="entry name" value="YejM_N"/>
</dbReference>
<feature type="domain" description="Inner membrane protein YejM N-terminal" evidence="5">
    <location>
        <begin position="54"/>
        <end position="216"/>
    </location>
</feature>
<accession>A0A250K0W3</accession>
<feature type="domain" description="Sulfatase N-terminal" evidence="4">
    <location>
        <begin position="253"/>
        <end position="527"/>
    </location>
</feature>
<evidence type="ECO:0000256" key="2">
    <source>
        <dbReference type="ARBA" id="ARBA00022801"/>
    </source>
</evidence>
<evidence type="ECO:0000313" key="7">
    <source>
        <dbReference type="Proteomes" id="UP000217343"/>
    </source>
</evidence>
<evidence type="ECO:0000259" key="4">
    <source>
        <dbReference type="Pfam" id="PF00884"/>
    </source>
</evidence>
<keyword evidence="3" id="KW-1133">Transmembrane helix</keyword>
<dbReference type="InterPro" id="IPR017850">
    <property type="entry name" value="Alkaline_phosphatase_core_sf"/>
</dbReference>
<name>A0A250K0W3_9BACT</name>
<gene>
    <name evidence="6" type="ORF">MYMAC_005021</name>
</gene>
<dbReference type="Proteomes" id="UP000217343">
    <property type="component" value="Chromosome"/>
</dbReference>
<keyword evidence="3" id="KW-0472">Membrane</keyword>
<sequence>MAAMASRRFEAARPYLSTALTWCVLHGLVALMYFGGALRVAVERLAPGLRPLLLAGSFAQALFLGLVAFVGTLPLAFLLGHRYRFALPILTAVGGVLLGLDALVLDSLGFHINGLVLAVALQPHALAETGLSSSEMALLAAAMVTTLTLDAAAGIWFLRRGFGPRRVARTVVMLTALCTAERLVSASLVFAHGGAVQHATTTLPLQAPVRMNTFLSRVTGKAPASGLRLGVSPEAGVPAASIDPGSVRFTRRPDIVVVLVESLRDDFFTPDVMPHMWRRAQRGTRFLRHHSAASSTDYSLFSMFFGLEAQRRDAVVGAGRAPLLFPALAHNGYQQSFLAASSVDWMGLKDTVFRDVKGGLRTDYTGRSHLRDAAMVRDALAVVEATPPETPLFLFVFFAGTHFDYDYPPRSEVFAPAWNGKGGLSTARVPPEHIKARAWNAAYEVDTKVDALLTRIEALRGKRPLILFTGDHGEEFREHGRVGHASDVTASQLHVPMVMFDEQLPVGQVDAVTGHIDVVSTLFDLLGDTHSPAVLGDGLPMTRPDPRRYLLTTVGWEARYALIGQELKVHFGAGRPGTLVTDLHDRPLPDGKERLAAEAPRILRRLRGSSDTALPETATATDLP</sequence>
<feature type="transmembrane region" description="Helical" evidence="3">
    <location>
        <begin position="170"/>
        <end position="191"/>
    </location>
</feature>
<dbReference type="Pfam" id="PF00884">
    <property type="entry name" value="Sulfatase"/>
    <property type="match status" value="1"/>
</dbReference>
<dbReference type="GO" id="GO:0004065">
    <property type="term" value="F:arylsulfatase activity"/>
    <property type="evidence" value="ECO:0007669"/>
    <property type="project" value="TreeGrafter"/>
</dbReference>
<feature type="transmembrane region" description="Helical" evidence="3">
    <location>
        <begin position="12"/>
        <end position="34"/>
    </location>
</feature>
<protein>
    <submittedName>
        <fullName evidence="6">Hydrolase</fullName>
    </submittedName>
</protein>
<keyword evidence="3" id="KW-0812">Transmembrane</keyword>
<dbReference type="PANTHER" id="PTHR42693:SF53">
    <property type="entry name" value="ENDO-4-O-SULFATASE"/>
    <property type="match status" value="1"/>
</dbReference>
<proteinExistence type="inferred from homology"/>
<dbReference type="SUPFAM" id="SSF53649">
    <property type="entry name" value="Alkaline phosphatase-like"/>
    <property type="match status" value="1"/>
</dbReference>
<feature type="transmembrane region" description="Helical" evidence="3">
    <location>
        <begin position="85"/>
        <end position="105"/>
    </location>
</feature>
<dbReference type="InterPro" id="IPR050738">
    <property type="entry name" value="Sulfatase"/>
</dbReference>
<evidence type="ECO:0000313" key="6">
    <source>
        <dbReference type="EMBL" id="ATB49377.1"/>
    </source>
</evidence>